<dbReference type="Gene3D" id="1.25.40.20">
    <property type="entry name" value="Ankyrin repeat-containing domain"/>
    <property type="match status" value="1"/>
</dbReference>
<dbReference type="PANTHER" id="PTHR24198">
    <property type="entry name" value="ANKYRIN REPEAT AND PROTEIN KINASE DOMAIN-CONTAINING PROTEIN"/>
    <property type="match status" value="1"/>
</dbReference>
<dbReference type="Proteomes" id="UP000000305">
    <property type="component" value="Unassembled WGS sequence"/>
</dbReference>
<sequence>LKARLAAGADVNAGDAEGRSLLMQAVDEVSLEKVRYLLEQGAKVDLATPVDADGHGGRTAVFAAIDHDAVEIVQALADADADLRRPSNKVWTPVHYAAYKGALKSLRYLHQRGLAIDEVFNGGRGSTPLMVAAQYNQLPAIAFLCRPG</sequence>
<accession>E9I5W1</accession>
<dbReference type="PROSITE" id="PS50297">
    <property type="entry name" value="ANK_REP_REGION"/>
    <property type="match status" value="2"/>
</dbReference>
<dbReference type="KEGG" id="dpx:DAPPUDRAFT_19368"/>
<dbReference type="STRING" id="6669.E9I5W1"/>
<evidence type="ECO:0000256" key="1">
    <source>
        <dbReference type="ARBA" id="ARBA00022737"/>
    </source>
</evidence>
<dbReference type="Pfam" id="PF12796">
    <property type="entry name" value="Ank_2"/>
    <property type="match status" value="2"/>
</dbReference>
<keyword evidence="1" id="KW-0677">Repeat</keyword>
<evidence type="ECO:0000256" key="2">
    <source>
        <dbReference type="ARBA" id="ARBA00023043"/>
    </source>
</evidence>
<feature type="repeat" description="ANK" evidence="3">
    <location>
        <begin position="17"/>
        <end position="49"/>
    </location>
</feature>
<keyword evidence="2 3" id="KW-0040">ANK repeat</keyword>
<gene>
    <name evidence="4" type="ORF">DAPPUDRAFT_19368</name>
</gene>
<feature type="repeat" description="ANK" evidence="3">
    <location>
        <begin position="124"/>
        <end position="148"/>
    </location>
</feature>
<dbReference type="SMART" id="SM00248">
    <property type="entry name" value="ANK"/>
    <property type="match status" value="3"/>
</dbReference>
<dbReference type="InterPro" id="IPR036770">
    <property type="entry name" value="Ankyrin_rpt-contain_sf"/>
</dbReference>
<dbReference type="PROSITE" id="PS50088">
    <property type="entry name" value="ANK_REPEAT"/>
    <property type="match status" value="2"/>
</dbReference>
<dbReference type="PhylomeDB" id="E9I5W1"/>
<dbReference type="AlphaFoldDB" id="E9I5W1"/>
<dbReference type="EMBL" id="GL735937">
    <property type="protein sequence ID" value="EFX60619.1"/>
    <property type="molecule type" value="Genomic_DNA"/>
</dbReference>
<evidence type="ECO:0000313" key="4">
    <source>
        <dbReference type="EMBL" id="EFX60619.1"/>
    </source>
</evidence>
<dbReference type="SUPFAM" id="SSF48403">
    <property type="entry name" value="Ankyrin repeat"/>
    <property type="match status" value="1"/>
</dbReference>
<evidence type="ECO:0000313" key="5">
    <source>
        <dbReference type="Proteomes" id="UP000000305"/>
    </source>
</evidence>
<dbReference type="HOGENOM" id="CLU_1763397_0_0_1"/>
<proteinExistence type="predicted"/>
<dbReference type="InterPro" id="IPR002110">
    <property type="entry name" value="Ankyrin_rpt"/>
</dbReference>
<dbReference type="OrthoDB" id="3246549at2759"/>
<organism evidence="4 5">
    <name type="scientific">Daphnia pulex</name>
    <name type="common">Water flea</name>
    <dbReference type="NCBI Taxonomy" id="6669"/>
    <lineage>
        <taxon>Eukaryota</taxon>
        <taxon>Metazoa</taxon>
        <taxon>Ecdysozoa</taxon>
        <taxon>Arthropoda</taxon>
        <taxon>Crustacea</taxon>
        <taxon>Branchiopoda</taxon>
        <taxon>Diplostraca</taxon>
        <taxon>Cladocera</taxon>
        <taxon>Anomopoda</taxon>
        <taxon>Daphniidae</taxon>
        <taxon>Daphnia</taxon>
    </lineage>
</organism>
<keyword evidence="5" id="KW-1185">Reference proteome</keyword>
<name>E9I5W1_DAPPU</name>
<dbReference type="PANTHER" id="PTHR24198:SF165">
    <property type="entry name" value="ANKYRIN REPEAT-CONTAINING PROTEIN-RELATED"/>
    <property type="match status" value="1"/>
</dbReference>
<feature type="non-terminal residue" evidence="4">
    <location>
        <position position="148"/>
    </location>
</feature>
<dbReference type="InParanoid" id="E9I5W1"/>
<evidence type="ECO:0000256" key="3">
    <source>
        <dbReference type="PROSITE-ProRule" id="PRU00023"/>
    </source>
</evidence>
<protein>
    <submittedName>
        <fullName evidence="4">Uncharacterized protein</fullName>
    </submittedName>
</protein>
<reference evidence="4 5" key="1">
    <citation type="journal article" date="2011" name="Science">
        <title>The ecoresponsive genome of Daphnia pulex.</title>
        <authorList>
            <person name="Colbourne J.K."/>
            <person name="Pfrender M.E."/>
            <person name="Gilbert D."/>
            <person name="Thomas W.K."/>
            <person name="Tucker A."/>
            <person name="Oakley T.H."/>
            <person name="Tokishita S."/>
            <person name="Aerts A."/>
            <person name="Arnold G.J."/>
            <person name="Basu M.K."/>
            <person name="Bauer D.J."/>
            <person name="Caceres C.E."/>
            <person name="Carmel L."/>
            <person name="Casola C."/>
            <person name="Choi J.H."/>
            <person name="Detter J.C."/>
            <person name="Dong Q."/>
            <person name="Dusheyko S."/>
            <person name="Eads B.D."/>
            <person name="Frohlich T."/>
            <person name="Geiler-Samerotte K.A."/>
            <person name="Gerlach D."/>
            <person name="Hatcher P."/>
            <person name="Jogdeo S."/>
            <person name="Krijgsveld J."/>
            <person name="Kriventseva E.V."/>
            <person name="Kultz D."/>
            <person name="Laforsch C."/>
            <person name="Lindquist E."/>
            <person name="Lopez J."/>
            <person name="Manak J.R."/>
            <person name="Muller J."/>
            <person name="Pangilinan J."/>
            <person name="Patwardhan R.P."/>
            <person name="Pitluck S."/>
            <person name="Pritham E.J."/>
            <person name="Rechtsteiner A."/>
            <person name="Rho M."/>
            <person name="Rogozin I.B."/>
            <person name="Sakarya O."/>
            <person name="Salamov A."/>
            <person name="Schaack S."/>
            <person name="Shapiro H."/>
            <person name="Shiga Y."/>
            <person name="Skalitzky C."/>
            <person name="Smith Z."/>
            <person name="Souvorov A."/>
            <person name="Sung W."/>
            <person name="Tang Z."/>
            <person name="Tsuchiya D."/>
            <person name="Tu H."/>
            <person name="Vos H."/>
            <person name="Wang M."/>
            <person name="Wolf Y.I."/>
            <person name="Yamagata H."/>
            <person name="Yamada T."/>
            <person name="Ye Y."/>
            <person name="Shaw J.R."/>
            <person name="Andrews J."/>
            <person name="Crease T.J."/>
            <person name="Tang H."/>
            <person name="Lucas S.M."/>
            <person name="Robertson H.M."/>
            <person name="Bork P."/>
            <person name="Koonin E.V."/>
            <person name="Zdobnov E.M."/>
            <person name="Grigoriev I.V."/>
            <person name="Lynch M."/>
            <person name="Boore J.L."/>
        </authorList>
    </citation>
    <scope>NUCLEOTIDE SEQUENCE [LARGE SCALE GENOMIC DNA]</scope>
</reference>
<feature type="non-terminal residue" evidence="4">
    <location>
        <position position="1"/>
    </location>
</feature>
<dbReference type="eggNOG" id="KOG0504">
    <property type="taxonomic scope" value="Eukaryota"/>
</dbReference>